<evidence type="ECO:0000256" key="3">
    <source>
        <dbReference type="ARBA" id="ARBA00022692"/>
    </source>
</evidence>
<evidence type="ECO:0000313" key="8">
    <source>
        <dbReference type="Proteomes" id="UP000712673"/>
    </source>
</evidence>
<feature type="transmembrane region" description="Helical" evidence="6">
    <location>
        <begin position="178"/>
        <end position="198"/>
    </location>
</feature>
<evidence type="ECO:0000256" key="5">
    <source>
        <dbReference type="ARBA" id="ARBA00023136"/>
    </source>
</evidence>
<evidence type="ECO:0000313" key="7">
    <source>
        <dbReference type="EMBL" id="MBM3227017.1"/>
    </source>
</evidence>
<feature type="transmembrane region" description="Helical" evidence="6">
    <location>
        <begin position="20"/>
        <end position="44"/>
    </location>
</feature>
<name>A0A937W8L2_UNCTE</name>
<keyword evidence="2" id="KW-1003">Cell membrane</keyword>
<dbReference type="PANTHER" id="PTHR30294">
    <property type="entry name" value="MEMBRANE COMPONENT OF ABC TRANSPORTER YHHJ-RELATED"/>
    <property type="match status" value="1"/>
</dbReference>
<comment type="subcellular location">
    <subcellularLocation>
        <location evidence="1">Cell membrane</location>
        <topology evidence="1">Multi-pass membrane protein</topology>
    </subcellularLocation>
</comment>
<keyword evidence="4 6" id="KW-1133">Transmembrane helix</keyword>
<accession>A0A937W8L2</accession>
<comment type="caution">
    <text evidence="7">The sequence shown here is derived from an EMBL/GenBank/DDBJ whole genome shotgun (WGS) entry which is preliminary data.</text>
</comment>
<keyword evidence="5 6" id="KW-0472">Membrane</keyword>
<organism evidence="7 8">
    <name type="scientific">Tectimicrobiota bacterium</name>
    <dbReference type="NCBI Taxonomy" id="2528274"/>
    <lineage>
        <taxon>Bacteria</taxon>
        <taxon>Pseudomonadati</taxon>
        <taxon>Nitrospinota/Tectimicrobiota group</taxon>
        <taxon>Candidatus Tectimicrobiota</taxon>
    </lineage>
</organism>
<keyword evidence="3 6" id="KW-0812">Transmembrane</keyword>
<feature type="transmembrane region" description="Helical" evidence="6">
    <location>
        <begin position="231"/>
        <end position="249"/>
    </location>
</feature>
<feature type="transmembrane region" description="Helical" evidence="6">
    <location>
        <begin position="117"/>
        <end position="137"/>
    </location>
</feature>
<dbReference type="AlphaFoldDB" id="A0A937W8L2"/>
<dbReference type="PANTHER" id="PTHR30294:SF29">
    <property type="entry name" value="MULTIDRUG ABC TRANSPORTER PERMEASE YBHS-RELATED"/>
    <property type="match status" value="1"/>
</dbReference>
<proteinExistence type="predicted"/>
<gene>
    <name evidence="7" type="ORF">FJZ47_24890</name>
</gene>
<protein>
    <submittedName>
        <fullName evidence="7">ABC transporter permease</fullName>
    </submittedName>
</protein>
<dbReference type="GO" id="GO:0005886">
    <property type="term" value="C:plasma membrane"/>
    <property type="evidence" value="ECO:0007669"/>
    <property type="project" value="UniProtKB-SubCell"/>
</dbReference>
<dbReference type="InterPro" id="IPR051449">
    <property type="entry name" value="ABC-2_transporter_component"/>
</dbReference>
<feature type="transmembrane region" description="Helical" evidence="6">
    <location>
        <begin position="149"/>
        <end position="171"/>
    </location>
</feature>
<feature type="transmembrane region" description="Helical" evidence="6">
    <location>
        <begin position="64"/>
        <end position="85"/>
    </location>
</feature>
<dbReference type="EMBL" id="VGLS01001151">
    <property type="protein sequence ID" value="MBM3227017.1"/>
    <property type="molecule type" value="Genomic_DNA"/>
</dbReference>
<sequence length="256" mass="28257">MRSTYAVFKREVKAYFTLPIAYVMMGGLLLIVGLLYYLSFHWFLNMSFEAMRNPTMASDLDISSMVVGATISTIGVVSVFTLPLLTMRLWAEEKRAGTVELLLTFPLSDTSIVLGKFLAGLAVYMVFLLLSACYPLLAGLYAKLDPGPILAGYLGTLLLGATLFALGFLCSTWTENQIVACALAWAGFLFFWLIGHAAEFAGGDFGKILTQLSFAKHHENFAKGIIETQDVAYFVLATVFCLFLTLRSIESTRWRG</sequence>
<reference evidence="7" key="1">
    <citation type="submission" date="2019-03" db="EMBL/GenBank/DDBJ databases">
        <title>Lake Tanganyika Metagenome-Assembled Genomes (MAGs).</title>
        <authorList>
            <person name="Tran P."/>
        </authorList>
    </citation>
    <scope>NUCLEOTIDE SEQUENCE</scope>
    <source>
        <strain evidence="7">K_DeepCast_65m_m2_066</strain>
    </source>
</reference>
<evidence type="ECO:0000256" key="6">
    <source>
        <dbReference type="SAM" id="Phobius"/>
    </source>
</evidence>
<dbReference type="GO" id="GO:0140359">
    <property type="term" value="F:ABC-type transporter activity"/>
    <property type="evidence" value="ECO:0007669"/>
    <property type="project" value="InterPro"/>
</dbReference>
<dbReference type="Proteomes" id="UP000712673">
    <property type="component" value="Unassembled WGS sequence"/>
</dbReference>
<dbReference type="Pfam" id="PF12679">
    <property type="entry name" value="ABC2_membrane_2"/>
    <property type="match status" value="1"/>
</dbReference>
<evidence type="ECO:0000256" key="2">
    <source>
        <dbReference type="ARBA" id="ARBA00022475"/>
    </source>
</evidence>
<evidence type="ECO:0000256" key="4">
    <source>
        <dbReference type="ARBA" id="ARBA00022989"/>
    </source>
</evidence>
<evidence type="ECO:0000256" key="1">
    <source>
        <dbReference type="ARBA" id="ARBA00004651"/>
    </source>
</evidence>